<feature type="region of interest" description="Disordered" evidence="1">
    <location>
        <begin position="455"/>
        <end position="530"/>
    </location>
</feature>
<feature type="compositionally biased region" description="Low complexity" evidence="1">
    <location>
        <begin position="546"/>
        <end position="561"/>
    </location>
</feature>
<sequence>MPFIQPTGVSLSGSRGSLANGFSSNTPPSLISNNSTASLPIARKKFEPEKLCQVRNQWVRSADDSIHIFTKTWQPLNVPVLSVVVFVHDVMEHCERYQPLFIQFAARGMEVQAFDLPGFGETGAREEAYGITGGAVDRAQDAHPEKPIFLMGHGMGGALVLNYVCGLGQRTPLLAGVISSSPYLKPTISGAGTRFPSTYNRLGRWYPTISVGFRVTAEELTRDLAEQERMLNDGLIRDSISLQCLGDMIYQGQKILKKRWKKFPLPLPLLLLHGTDDPICSYQATHTLSSQLLKLQPLDFVFKSWKGSMHDPHWDLDASAVRSEFTTWIRNHCRHFDKVPLDPSMVHWDSIRSSRSATSSRHSFRTVTNHSSSSSSSDKGDKKCEKKEKEDLKKMEKAGKNKQKKLTGSIGDEKEGTQSGTEADESLKKTPSPSNPANAEPEAIQDLEGLRRQLETSKQKAIEKRREYDLEPQALPVPEAAHTPTPETTAPGLVVAPIVEEQNQQQGELVSKPAPPTSLEEHQHQQQQQQGVIPIVITELCSPSTTLPSQVPLSSSQSSISGEQQDQEGLQTTTCSHPVVKEQSELEKSLEAITLTLSRHNSLNHPPSVTASNAGVSESVSMPALSEAATLSEVKLVAVVTPVPIVVDGQEASIVHAPQKEIVTNADTTLQPAAMAGTYDSVVTTATTKAEEIVHQVQEQTNEISNTAITTAAATIANSPPLTPPSIEALEVVRAESTTEFTTSLPVLLPEQSPSPTPDPVAIAVDKEPIVPKEDILSL</sequence>
<dbReference type="PANTHER" id="PTHR11614">
    <property type="entry name" value="PHOSPHOLIPASE-RELATED"/>
    <property type="match status" value="1"/>
</dbReference>
<dbReference type="InterPro" id="IPR051044">
    <property type="entry name" value="MAG_DAG_Lipase"/>
</dbReference>
<dbReference type="InterPro" id="IPR022742">
    <property type="entry name" value="Hydrolase_4"/>
</dbReference>
<protein>
    <recommendedName>
        <fullName evidence="2">Serine aminopeptidase S33 domain-containing protein</fullName>
    </recommendedName>
</protein>
<feature type="compositionally biased region" description="Polar residues" evidence="1">
    <location>
        <begin position="562"/>
        <end position="575"/>
    </location>
</feature>
<gene>
    <name evidence="3" type="ORF">BGZ96_001109</name>
</gene>
<dbReference type="SUPFAM" id="SSF53474">
    <property type="entry name" value="alpha/beta-Hydrolases"/>
    <property type="match status" value="1"/>
</dbReference>
<keyword evidence="4" id="KW-1185">Reference proteome</keyword>
<reference evidence="3 4" key="1">
    <citation type="journal article" date="2020" name="Fungal Divers.">
        <title>Resolving the Mortierellaceae phylogeny through synthesis of multi-gene phylogenetics and phylogenomics.</title>
        <authorList>
            <person name="Vandepol N."/>
            <person name="Liber J."/>
            <person name="Desiro A."/>
            <person name="Na H."/>
            <person name="Kennedy M."/>
            <person name="Barry K."/>
            <person name="Grigoriev I.V."/>
            <person name="Miller A.N."/>
            <person name="O'Donnell K."/>
            <person name="Stajich J.E."/>
            <person name="Bonito G."/>
        </authorList>
    </citation>
    <scope>NUCLEOTIDE SEQUENCE [LARGE SCALE GENOMIC DNA]</scope>
    <source>
        <strain evidence="3 4">AD045</strain>
    </source>
</reference>
<feature type="compositionally biased region" description="Basic and acidic residues" evidence="1">
    <location>
        <begin position="378"/>
        <end position="399"/>
    </location>
</feature>
<dbReference type="Gene3D" id="3.40.50.1820">
    <property type="entry name" value="alpha/beta hydrolase"/>
    <property type="match status" value="1"/>
</dbReference>
<feature type="region of interest" description="Disordered" evidence="1">
    <location>
        <begin position="358"/>
        <end position="440"/>
    </location>
</feature>
<dbReference type="Pfam" id="PF12146">
    <property type="entry name" value="Hydrolase_4"/>
    <property type="match status" value="1"/>
</dbReference>
<feature type="region of interest" description="Disordered" evidence="1">
    <location>
        <begin position="546"/>
        <end position="575"/>
    </location>
</feature>
<feature type="domain" description="Serine aminopeptidase S33" evidence="2">
    <location>
        <begin position="82"/>
        <end position="316"/>
    </location>
</feature>
<feature type="compositionally biased region" description="Basic and acidic residues" evidence="1">
    <location>
        <begin position="455"/>
        <end position="469"/>
    </location>
</feature>
<dbReference type="PRINTS" id="PR00111">
    <property type="entry name" value="ABHYDROLASE"/>
</dbReference>
<evidence type="ECO:0000313" key="4">
    <source>
        <dbReference type="Proteomes" id="UP001194696"/>
    </source>
</evidence>
<dbReference type="EMBL" id="JAAAIM010001177">
    <property type="protein sequence ID" value="KAG0281496.1"/>
    <property type="molecule type" value="Genomic_DNA"/>
</dbReference>
<feature type="compositionally biased region" description="Low complexity" evidence="1">
    <location>
        <begin position="478"/>
        <end position="491"/>
    </location>
</feature>
<proteinExistence type="predicted"/>
<comment type="caution">
    <text evidence="3">The sequence shown here is derived from an EMBL/GenBank/DDBJ whole genome shotgun (WGS) entry which is preliminary data.</text>
</comment>
<evidence type="ECO:0000256" key="1">
    <source>
        <dbReference type="SAM" id="MobiDB-lite"/>
    </source>
</evidence>
<name>A0ABQ7JNE3_9FUNG</name>
<accession>A0ABQ7JNE3</accession>
<dbReference type="InterPro" id="IPR029058">
    <property type="entry name" value="AB_hydrolase_fold"/>
</dbReference>
<dbReference type="Proteomes" id="UP001194696">
    <property type="component" value="Unassembled WGS sequence"/>
</dbReference>
<evidence type="ECO:0000259" key="2">
    <source>
        <dbReference type="Pfam" id="PF12146"/>
    </source>
</evidence>
<organism evidence="3 4">
    <name type="scientific">Linnemannia gamsii</name>
    <dbReference type="NCBI Taxonomy" id="64522"/>
    <lineage>
        <taxon>Eukaryota</taxon>
        <taxon>Fungi</taxon>
        <taxon>Fungi incertae sedis</taxon>
        <taxon>Mucoromycota</taxon>
        <taxon>Mortierellomycotina</taxon>
        <taxon>Mortierellomycetes</taxon>
        <taxon>Mortierellales</taxon>
        <taxon>Mortierellaceae</taxon>
        <taxon>Linnemannia</taxon>
    </lineage>
</organism>
<dbReference type="InterPro" id="IPR000073">
    <property type="entry name" value="AB_hydrolase_1"/>
</dbReference>
<evidence type="ECO:0000313" key="3">
    <source>
        <dbReference type="EMBL" id="KAG0281496.1"/>
    </source>
</evidence>